<dbReference type="Gene3D" id="1.25.40.20">
    <property type="entry name" value="Ankyrin repeat-containing domain"/>
    <property type="match status" value="2"/>
</dbReference>
<feature type="compositionally biased region" description="Acidic residues" evidence="5">
    <location>
        <begin position="316"/>
        <end position="326"/>
    </location>
</feature>
<dbReference type="Gene3D" id="3.60.10.10">
    <property type="entry name" value="Endonuclease/exonuclease/phosphatase"/>
    <property type="match status" value="1"/>
</dbReference>
<dbReference type="SUPFAM" id="SSF52540">
    <property type="entry name" value="P-loop containing nucleoside triphosphate hydrolases"/>
    <property type="match status" value="1"/>
</dbReference>
<sequence>MESEKACSLCSCNSLQEVMKVTWADAVEARKCHNIHEAAEWGNLGALRHFVRRDATLVHEKQSDGQTPLCFAARFNHSAAVKLLLDARAAVDAAENYSSTPLHTSAIYGSAEAAELLLSSGAPLEAADWRGNRPLHVAAREGHSTCVELLMKAGASLEATNTWGQTPLDLAREYQREEAVNILAKVQLLECQKRGMSPLPMVRLCFVGRGRAGKTTTLRRLKGEETIEGKEVSTYGLQVWAGERPLDLDEGWQDCKIDLLDQCAATSLQGHYANCSQDTLSPQSAEGLQEQKPENKHRDPLRDIDMSPESEKVELEAEESDAEGSESENKFDLEADETNSKRLESEESVGPDAAGTSTQKPESEKKLDKSDAEAAAGSNEEPGPGKRRSTMYARQMDAGLVFKATKGASTATRLQCFDFPGQKEYALINLIYFHGRGIYLVFSDMSVELEEAWKDLKFWLWSVCRYATDGPQDEPRAKPAKLPPIIVVGTKYAKSKFRKEELQKRINSFIKEMPGLEGRVKSFICLDNFSKNTKSQIQSLRRVIRNLTEEVMMTPEAWKQNRWFPSKMFRSEMPKHVGLQAEQYPIAWIQAHELLSQLDGGLKLKVEHKCLVESLRKGKGGKGYLEFDLSGRHIPRGHRVTAPKGSTVRSLLGDMGYRADGEWDFDALHWTLAENEGSSLQIEVSCDFLDLEQVFNLLANMRPQPVVGNEVEKVLKLMHCLGAICWLDADGLRETVALNVRKLSIALAELMALRFWEESKLEHDERFGKRLQESTKTIPDDVLRFQTSGVVTKELLRCVWEEEFTVPQQELVLEVMLQKGLMVRRAVCDEFTVPSCLPVTYLPEPPSTADSSAVIYINLEGFVFANLLPKIVEFLLESQFLHLTAPPQSFRNFIELRSDDAFIILSLAPVTKQRLLRVQVTTEAGAEDARHKASSLAQAFSSAVGLASLPSTSPGTAHCMGDLEQMLQVKLSKQDNDVDDADRFLRKNPCLNLECGSRCQACARSEKISELLEERFLQDLSPELCQMVFVSSLQKFSRPFGSFRFANVLYPGDVDIEEYVVLKVDGGEEADCKLKALQELSLQIQALCQNIQKLTESERKGPIRCHWSGLKAGKGENRQTLVWRAEEILHGEKAGVPLYQALEQGHGSWTAKIDVFAKVNLFSNAPSHAAHFYEVTNVIRFGYSVGSSNIIQPVTKEKDFLKAVQMNIREYSSEHPKALKYVKRLWERSAFMAQRSFHVDQHFQMLQALKPIFRHWVAELAQIAAHAETLTNMLVAKDKDLQQMQDDALADVDVLCENVGVLQTKCRSTSDDPAAAEGVESLQDVMQLLEPLKPFSSADVKNVVDVLHQVQDLMSCCVEVVVSNWLGDQTRFTSPVSKALHGRWTFPSDHPPIGCRISDKSGMNLHLVSWNVLNQRYMKYILNDSQGLKGSNICSQSEEERTDDICGKVMQIIQKEELERRVGIVCLQECWPALLNRLRGRMPSRLELLRADEEVRNQEAIIVDRGTLQILDVDRHHPFKPDQGKVVTEVVLQLKNGDRKFRIITTHLPGAPYGRARREFCDFVAQRKDAYEAIPTILAGDLNFPEEAIRPLMKHKGKLQNVHFIPISYPTNLCQGSLLPKRIDCIASLSSKEQLKVEPMKADEVLPNLTELVELLASRSWDLAEPVLSPLLEEQPLEAAAEVFAGSLNGLWAEVQRNASAPHSFQYPSMCESSPPT</sequence>
<reference evidence="6 7" key="1">
    <citation type="submission" date="2024-02" db="EMBL/GenBank/DDBJ databases">
        <authorList>
            <person name="Chen Y."/>
            <person name="Shah S."/>
            <person name="Dougan E. K."/>
            <person name="Thang M."/>
            <person name="Chan C."/>
        </authorList>
    </citation>
    <scope>NUCLEOTIDE SEQUENCE [LARGE SCALE GENOMIC DNA]</scope>
</reference>
<dbReference type="InterPro" id="IPR027417">
    <property type="entry name" value="P-loop_NTPase"/>
</dbReference>
<dbReference type="Pfam" id="PF13857">
    <property type="entry name" value="Ank_5"/>
    <property type="match status" value="1"/>
</dbReference>
<keyword evidence="2 3" id="KW-0040">ANK repeat</keyword>
<evidence type="ECO:0000256" key="5">
    <source>
        <dbReference type="SAM" id="MobiDB-lite"/>
    </source>
</evidence>
<dbReference type="Gene3D" id="3.40.50.300">
    <property type="entry name" value="P-loop containing nucleotide triphosphate hydrolases"/>
    <property type="match status" value="1"/>
</dbReference>
<gene>
    <name evidence="6" type="ORF">CCMP2556_LOCUS4961</name>
</gene>
<dbReference type="EMBL" id="CAXAMN010002113">
    <property type="protein sequence ID" value="CAK8997735.1"/>
    <property type="molecule type" value="Genomic_DNA"/>
</dbReference>
<dbReference type="PANTHER" id="PTHR24198">
    <property type="entry name" value="ANKYRIN REPEAT AND PROTEIN KINASE DOMAIN-CONTAINING PROTEIN"/>
    <property type="match status" value="1"/>
</dbReference>
<keyword evidence="4" id="KW-0175">Coiled coil</keyword>
<evidence type="ECO:0000256" key="2">
    <source>
        <dbReference type="ARBA" id="ARBA00023043"/>
    </source>
</evidence>
<evidence type="ECO:0000256" key="1">
    <source>
        <dbReference type="ARBA" id="ARBA00022737"/>
    </source>
</evidence>
<evidence type="ECO:0000256" key="3">
    <source>
        <dbReference type="PROSITE-ProRule" id="PRU00023"/>
    </source>
</evidence>
<dbReference type="Pfam" id="PF12796">
    <property type="entry name" value="Ank_2"/>
    <property type="match status" value="1"/>
</dbReference>
<feature type="repeat" description="ANK" evidence="3">
    <location>
        <begin position="97"/>
        <end position="129"/>
    </location>
</feature>
<dbReference type="PANTHER" id="PTHR24198:SF165">
    <property type="entry name" value="ANKYRIN REPEAT-CONTAINING PROTEIN-RELATED"/>
    <property type="match status" value="1"/>
</dbReference>
<proteinExistence type="predicted"/>
<feature type="coiled-coil region" evidence="4">
    <location>
        <begin position="499"/>
        <end position="550"/>
    </location>
</feature>
<comment type="caution">
    <text evidence="6">The sequence shown here is derived from an EMBL/GenBank/DDBJ whole genome shotgun (WGS) entry which is preliminary data.</text>
</comment>
<name>A0ABP0I586_9DINO</name>
<dbReference type="SUPFAM" id="SSF48403">
    <property type="entry name" value="Ankyrin repeat"/>
    <property type="match status" value="1"/>
</dbReference>
<dbReference type="SMART" id="SM00248">
    <property type="entry name" value="ANK"/>
    <property type="match status" value="5"/>
</dbReference>
<organism evidence="6 7">
    <name type="scientific">Durusdinium trenchii</name>
    <dbReference type="NCBI Taxonomy" id="1381693"/>
    <lineage>
        <taxon>Eukaryota</taxon>
        <taxon>Sar</taxon>
        <taxon>Alveolata</taxon>
        <taxon>Dinophyceae</taxon>
        <taxon>Suessiales</taxon>
        <taxon>Symbiodiniaceae</taxon>
        <taxon>Durusdinium</taxon>
    </lineage>
</organism>
<evidence type="ECO:0000313" key="6">
    <source>
        <dbReference type="EMBL" id="CAK8997735.1"/>
    </source>
</evidence>
<evidence type="ECO:0000256" key="4">
    <source>
        <dbReference type="SAM" id="Coils"/>
    </source>
</evidence>
<keyword evidence="7" id="KW-1185">Reference proteome</keyword>
<protein>
    <recommendedName>
        <fullName evidence="8">Non-specific serine/threonine protein kinase</fullName>
    </recommendedName>
</protein>
<feature type="compositionally biased region" description="Basic and acidic residues" evidence="5">
    <location>
        <begin position="361"/>
        <end position="372"/>
    </location>
</feature>
<dbReference type="InterPro" id="IPR036691">
    <property type="entry name" value="Endo/exonu/phosph_ase_sf"/>
</dbReference>
<dbReference type="InterPro" id="IPR002110">
    <property type="entry name" value="Ankyrin_rpt"/>
</dbReference>
<dbReference type="Proteomes" id="UP001642484">
    <property type="component" value="Unassembled WGS sequence"/>
</dbReference>
<dbReference type="SUPFAM" id="SSF56219">
    <property type="entry name" value="DNase I-like"/>
    <property type="match status" value="1"/>
</dbReference>
<feature type="region of interest" description="Disordered" evidence="5">
    <location>
        <begin position="278"/>
        <end position="389"/>
    </location>
</feature>
<accession>A0ABP0I586</accession>
<evidence type="ECO:0000313" key="7">
    <source>
        <dbReference type="Proteomes" id="UP001642484"/>
    </source>
</evidence>
<dbReference type="PROSITE" id="PS50297">
    <property type="entry name" value="ANK_REP_REGION"/>
    <property type="match status" value="3"/>
</dbReference>
<feature type="repeat" description="ANK" evidence="3">
    <location>
        <begin position="130"/>
        <end position="162"/>
    </location>
</feature>
<dbReference type="InterPro" id="IPR036770">
    <property type="entry name" value="Ankyrin_rpt-contain_sf"/>
</dbReference>
<evidence type="ECO:0008006" key="8">
    <source>
        <dbReference type="Google" id="ProtNLM"/>
    </source>
</evidence>
<feature type="repeat" description="ANK" evidence="3">
    <location>
        <begin position="64"/>
        <end position="96"/>
    </location>
</feature>
<feature type="compositionally biased region" description="Basic and acidic residues" evidence="5">
    <location>
        <begin position="327"/>
        <end position="345"/>
    </location>
</feature>
<keyword evidence="1" id="KW-0677">Repeat</keyword>
<feature type="compositionally biased region" description="Basic and acidic residues" evidence="5">
    <location>
        <begin position="289"/>
        <end position="315"/>
    </location>
</feature>
<dbReference type="PROSITE" id="PS50088">
    <property type="entry name" value="ANK_REPEAT"/>
    <property type="match status" value="3"/>
</dbReference>